<feature type="domain" description="Ubiquitin 3 binding protein But2 C-terminal" evidence="24">
    <location>
        <begin position="438"/>
        <end position="580"/>
    </location>
</feature>
<comment type="catalytic activity">
    <reaction evidence="1">
        <text>Hydrolysis of (1-&gt;3)-beta-D-glucosidic linkages in (1-&gt;3)-beta-D-glucans.</text>
        <dbReference type="EC" id="3.2.1.39"/>
    </reaction>
</comment>
<dbReference type="GO" id="GO:0009277">
    <property type="term" value="C:fungal-type cell wall"/>
    <property type="evidence" value="ECO:0007669"/>
    <property type="project" value="TreeGrafter"/>
</dbReference>
<dbReference type="Proteomes" id="UP000503462">
    <property type="component" value="Chromosome 4"/>
</dbReference>
<dbReference type="EC" id="3.2.1.39" evidence="5"/>
<protein>
    <recommendedName>
        <fullName evidence="6">Probable glucan endo-1,3-beta-glucosidase eglC</fullName>
        <ecNumber evidence="5">3.2.1.39</ecNumber>
    </recommendedName>
    <alternativeName>
        <fullName evidence="20">Endo-1,3-beta-glucanase eglC</fullName>
    </alternativeName>
    <alternativeName>
        <fullName evidence="21">Laminarinase eglC</fullName>
    </alternativeName>
</protein>
<dbReference type="Pfam" id="PF00332">
    <property type="entry name" value="Glyco_hydro_17"/>
    <property type="match status" value="1"/>
</dbReference>
<evidence type="ECO:0000256" key="10">
    <source>
        <dbReference type="ARBA" id="ARBA00022622"/>
    </source>
</evidence>
<evidence type="ECO:0000256" key="19">
    <source>
        <dbReference type="ARBA" id="ARBA00025152"/>
    </source>
</evidence>
<evidence type="ECO:0000256" key="2">
    <source>
        <dbReference type="ARBA" id="ARBA00004191"/>
    </source>
</evidence>
<reference evidence="25 26" key="1">
    <citation type="journal article" date="2016" name="Sci. Rep.">
        <title>Peltaster fructicola genome reveals evolution from an invasive phytopathogen to an ectophytic parasite.</title>
        <authorList>
            <person name="Xu C."/>
            <person name="Chen H."/>
            <person name="Gleason M.L."/>
            <person name="Xu J.R."/>
            <person name="Liu H."/>
            <person name="Zhang R."/>
            <person name="Sun G."/>
        </authorList>
    </citation>
    <scope>NUCLEOTIDE SEQUENCE [LARGE SCALE GENOMIC DNA]</scope>
    <source>
        <strain evidence="25 26">LNHT1506</strain>
    </source>
</reference>
<evidence type="ECO:0000256" key="6">
    <source>
        <dbReference type="ARBA" id="ARBA00019762"/>
    </source>
</evidence>
<dbReference type="FunFam" id="3.20.20.80:FF:000233">
    <property type="entry name" value="Probable glucan endo-1,3-beta-glucosidase eglC"/>
    <property type="match status" value="1"/>
</dbReference>
<evidence type="ECO:0000256" key="16">
    <source>
        <dbReference type="ARBA" id="ARBA00023288"/>
    </source>
</evidence>
<keyword evidence="13" id="KW-0472">Membrane</keyword>
<keyword evidence="9" id="KW-0964">Secreted</keyword>
<evidence type="ECO:0000256" key="1">
    <source>
        <dbReference type="ARBA" id="ARBA00000382"/>
    </source>
</evidence>
<keyword evidence="14" id="KW-0325">Glycoprotein</keyword>
<evidence type="ECO:0000313" key="25">
    <source>
        <dbReference type="EMBL" id="QIX00265.1"/>
    </source>
</evidence>
<organism evidence="25 26">
    <name type="scientific">Peltaster fructicola</name>
    <dbReference type="NCBI Taxonomy" id="286661"/>
    <lineage>
        <taxon>Eukaryota</taxon>
        <taxon>Fungi</taxon>
        <taxon>Dikarya</taxon>
        <taxon>Ascomycota</taxon>
        <taxon>Pezizomycotina</taxon>
        <taxon>Dothideomycetes</taxon>
        <taxon>Dothideomycetes incertae sedis</taxon>
        <taxon>Peltaster</taxon>
    </lineage>
</organism>
<dbReference type="GO" id="GO:0009986">
    <property type="term" value="C:cell surface"/>
    <property type="evidence" value="ECO:0007669"/>
    <property type="project" value="TreeGrafter"/>
</dbReference>
<dbReference type="GO" id="GO:0005576">
    <property type="term" value="C:extracellular region"/>
    <property type="evidence" value="ECO:0007669"/>
    <property type="project" value="TreeGrafter"/>
</dbReference>
<evidence type="ECO:0000256" key="14">
    <source>
        <dbReference type="ARBA" id="ARBA00023180"/>
    </source>
</evidence>
<dbReference type="EMBL" id="CP051142">
    <property type="protein sequence ID" value="QIX00265.1"/>
    <property type="molecule type" value="Genomic_DNA"/>
</dbReference>
<keyword evidence="15" id="KW-0119">Carbohydrate metabolism</keyword>
<evidence type="ECO:0000256" key="9">
    <source>
        <dbReference type="ARBA" id="ARBA00022525"/>
    </source>
</evidence>
<keyword evidence="11" id="KW-0732">Signal</keyword>
<keyword evidence="12" id="KW-0378">Hydrolase</keyword>
<evidence type="ECO:0000256" key="15">
    <source>
        <dbReference type="ARBA" id="ARBA00023277"/>
    </source>
</evidence>
<sequence length="590" mass="60445">MKTTSLLALAGSASAAIQGFNYGSTFTSGAAKAQSDFEAEFSRAQTLQGTSGWTSARLYTMIQAGTANTPISAIPAAISTKTGLLLGMWASAGQASFDNEIAALKSAISQYGTAFTDLIQGISVGSEDLYRITPTGIENMSGAGANPDDLVSYIKQVRAAISGTSASGKSIGHVDTWTAWTNSSNNAVISAVDWLGFDGYPYFQTVNSNGIENAQSLFQQSYDATVAAAQGKDVWVTETGWPVSGPNENQAVASVENAKTYWDEVACALIGKTNTFWYTLQDAAPTTPSPSFGLVGSDLSSAPLFDLSCPAGSSGASASSSMASSSAAAVTSSVASATAPGTTAASTTVSVVVTPGVESGSLSVATGDASVAQTITVTVTTHLPLESCPATCANTPTTMLTAASSQTATPPAPATSSATTPATPSGSNCPTNLNGAYQYPHLIVPVDSSKPTTAFGTSYNGTVSSTVSTIFNFDIPQSYSGETCSLVFLFPQLNQLETSSYSFNDKGGISVAQLSSPATQQTTYNSISSESNANYGSISSLQRGNGYVVNTFSCPAGQTVSYLFSGTGDISLNWFNDWNPSPLGAFITVC</sequence>
<evidence type="ECO:0000259" key="24">
    <source>
        <dbReference type="Pfam" id="PF09792"/>
    </source>
</evidence>
<evidence type="ECO:0000256" key="8">
    <source>
        <dbReference type="ARBA" id="ARBA00022512"/>
    </source>
</evidence>
<dbReference type="InterPro" id="IPR017853">
    <property type="entry name" value="GH"/>
</dbReference>
<dbReference type="OrthoDB" id="77201at2759"/>
<comment type="similarity">
    <text evidence="4 22">Belongs to the glycosyl hydrolase 17 family.</text>
</comment>
<dbReference type="GO" id="GO:0098552">
    <property type="term" value="C:side of membrane"/>
    <property type="evidence" value="ECO:0007669"/>
    <property type="project" value="UniProtKB-KW"/>
</dbReference>
<dbReference type="GO" id="GO:0042973">
    <property type="term" value="F:glucan endo-1,3-beta-D-glucosidase activity"/>
    <property type="evidence" value="ECO:0007669"/>
    <property type="project" value="UniProtKB-EC"/>
</dbReference>
<dbReference type="InterPro" id="IPR050732">
    <property type="entry name" value="Beta-glucan_modifiers"/>
</dbReference>
<keyword evidence="17" id="KW-0961">Cell wall biogenesis/degradation</keyword>
<keyword evidence="10" id="KW-0336">GPI-anchor</keyword>
<comment type="subcellular location">
    <subcellularLocation>
        <location evidence="3">Cell membrane</location>
        <topology evidence="3">Lipid-anchor</topology>
        <topology evidence="3">GPI-anchor</topology>
    </subcellularLocation>
    <subcellularLocation>
        <location evidence="2">Secreted</location>
        <location evidence="2">Cell wall</location>
    </subcellularLocation>
</comment>
<keyword evidence="18" id="KW-0624">Polysaccharide degradation</keyword>
<dbReference type="PANTHER" id="PTHR16631">
    <property type="entry name" value="GLUCAN 1,3-BETA-GLUCOSIDASE"/>
    <property type="match status" value="1"/>
</dbReference>
<evidence type="ECO:0000256" key="12">
    <source>
        <dbReference type="ARBA" id="ARBA00022801"/>
    </source>
</evidence>
<dbReference type="SUPFAM" id="SSF51445">
    <property type="entry name" value="(Trans)glycosidases"/>
    <property type="match status" value="1"/>
</dbReference>
<evidence type="ECO:0000313" key="26">
    <source>
        <dbReference type="Proteomes" id="UP000503462"/>
    </source>
</evidence>
<evidence type="ECO:0000256" key="22">
    <source>
        <dbReference type="RuleBase" id="RU004335"/>
    </source>
</evidence>
<evidence type="ECO:0000256" key="23">
    <source>
        <dbReference type="SAM" id="MobiDB-lite"/>
    </source>
</evidence>
<dbReference type="PANTHER" id="PTHR16631:SF13">
    <property type="entry name" value="GLUCAN ENDO-1,3-BETA-GLUCOSIDASE EGLC-RELATED"/>
    <property type="match status" value="1"/>
</dbReference>
<evidence type="ECO:0000256" key="11">
    <source>
        <dbReference type="ARBA" id="ARBA00022729"/>
    </source>
</evidence>
<dbReference type="InterPro" id="IPR018620">
    <property type="entry name" value="Ubiquitin3-bd_protein_But2_C"/>
</dbReference>
<keyword evidence="16" id="KW-0449">Lipoprotein</keyword>
<dbReference type="AlphaFoldDB" id="A0A6H0Y026"/>
<evidence type="ECO:0000256" key="21">
    <source>
        <dbReference type="ARBA" id="ARBA00032906"/>
    </source>
</evidence>
<feature type="region of interest" description="Disordered" evidence="23">
    <location>
        <begin position="403"/>
        <end position="429"/>
    </location>
</feature>
<dbReference type="Pfam" id="PF09792">
    <property type="entry name" value="But2"/>
    <property type="match status" value="1"/>
</dbReference>
<comment type="function">
    <text evidence="19">Glucanases play a role in cell expansion during growth, in cell-cell fusion during mating, and in spore release during sporulation. This enzyme may be involved in beta-glucan degradation and also function biosynthetically as a transglycosylase.</text>
</comment>
<dbReference type="InterPro" id="IPR000490">
    <property type="entry name" value="Glyco_hydro_17"/>
</dbReference>
<feature type="compositionally biased region" description="Low complexity" evidence="23">
    <location>
        <begin position="403"/>
        <end position="425"/>
    </location>
</feature>
<evidence type="ECO:0000256" key="7">
    <source>
        <dbReference type="ARBA" id="ARBA00022475"/>
    </source>
</evidence>
<evidence type="ECO:0000256" key="5">
    <source>
        <dbReference type="ARBA" id="ARBA00012780"/>
    </source>
</evidence>
<dbReference type="Gene3D" id="3.20.20.80">
    <property type="entry name" value="Glycosidases"/>
    <property type="match status" value="1"/>
</dbReference>
<evidence type="ECO:0000256" key="3">
    <source>
        <dbReference type="ARBA" id="ARBA00004609"/>
    </source>
</evidence>
<evidence type="ECO:0000256" key="17">
    <source>
        <dbReference type="ARBA" id="ARBA00023316"/>
    </source>
</evidence>
<evidence type="ECO:0000256" key="18">
    <source>
        <dbReference type="ARBA" id="ARBA00023326"/>
    </source>
</evidence>
<keyword evidence="26" id="KW-1185">Reference proteome</keyword>
<proteinExistence type="inferred from homology"/>
<evidence type="ECO:0000256" key="4">
    <source>
        <dbReference type="ARBA" id="ARBA00008773"/>
    </source>
</evidence>
<evidence type="ECO:0000256" key="13">
    <source>
        <dbReference type="ARBA" id="ARBA00023136"/>
    </source>
</evidence>
<dbReference type="GO" id="GO:0000272">
    <property type="term" value="P:polysaccharide catabolic process"/>
    <property type="evidence" value="ECO:0007669"/>
    <property type="project" value="UniProtKB-KW"/>
</dbReference>
<keyword evidence="7" id="KW-1003">Cell membrane</keyword>
<dbReference type="GO" id="GO:0005886">
    <property type="term" value="C:plasma membrane"/>
    <property type="evidence" value="ECO:0007669"/>
    <property type="project" value="UniProtKB-SubCell"/>
</dbReference>
<gene>
    <name evidence="25" type="ORF">AMS68_005782</name>
</gene>
<name>A0A6H0Y026_9PEZI</name>
<evidence type="ECO:0000256" key="20">
    <source>
        <dbReference type="ARBA" id="ARBA00032134"/>
    </source>
</evidence>
<dbReference type="GO" id="GO:0071555">
    <property type="term" value="P:cell wall organization"/>
    <property type="evidence" value="ECO:0007669"/>
    <property type="project" value="UniProtKB-KW"/>
</dbReference>
<keyword evidence="8" id="KW-0134">Cell wall</keyword>
<accession>A0A6H0Y026</accession>